<dbReference type="Pfam" id="PF04545">
    <property type="entry name" value="Sigma70_r4"/>
    <property type="match status" value="1"/>
</dbReference>
<dbReference type="InterPro" id="IPR007630">
    <property type="entry name" value="RNA_pol_sigma70_r4"/>
</dbReference>
<dbReference type="RefSeq" id="WP_014335585.1">
    <property type="nucleotide sequence ID" value="NC_019552.1"/>
</dbReference>
<evidence type="ECO:0000256" key="2">
    <source>
        <dbReference type="ARBA" id="ARBA00023015"/>
    </source>
</evidence>
<evidence type="ECO:0000256" key="6">
    <source>
        <dbReference type="SAM" id="MobiDB-lite"/>
    </source>
</evidence>
<dbReference type="KEGG" id="mhs:MOS_456"/>
<feature type="compositionally biased region" description="Low complexity" evidence="6">
    <location>
        <begin position="1"/>
        <end position="45"/>
    </location>
</feature>
<accession>A0AAI8FDN1</accession>
<keyword evidence="4" id="KW-0238">DNA-binding</keyword>
<dbReference type="InterPro" id="IPR014284">
    <property type="entry name" value="RNA_pol_sigma-70_dom"/>
</dbReference>
<dbReference type="InterPro" id="IPR036388">
    <property type="entry name" value="WH-like_DNA-bd_sf"/>
</dbReference>
<keyword evidence="2" id="KW-0805">Transcription regulation</keyword>
<evidence type="ECO:0000313" key="8">
    <source>
        <dbReference type="EMBL" id="AFX74380.1"/>
    </source>
</evidence>
<sequence length="524" mass="60439">MTTKKTTSTSATTTDTLSSSKKPAKNSSTKKTQTKSSANQASTTKSKTKTTKKSTTTKQNTTKTTTKSTSSKTKSEKSGSFDMSSLIKELKAGMKALNKKYLTQHEVMQFLEKNRLELDTDEAVEEFLNTLIKNKILNTDADDLDKEDIDVKDFAQTIKEKQYDLSHHNYDDSDSDLAFMESLKDDDDFLEDDSLDDDDFEDDLKIRDIHDIELDKIHINSKSPYILNDAAYKNKLSDTNDIIKWYMRWIGKYGKLLTPEEENNLAKQIKNGGRAGKRARHTLINRNLRLVINNAKRYKNRGLTFIDLISEGNQGILKAVDKYDYTKGYKFSTYATWWIRQAITRAVADQARIIRIPVHMVETINKINKIERELQQEYGVTPTDEQIAEVMGGDFTAEKVRYTKKINIDPISLDKAIGKEEDSSFSDFIKDESVISPIDYSEREEKTKILKQMIENNLDNDEKVFIMKRYGFGTDPNGEQYRIHSFDELAKERGVTKERIRQIESKILKKLRHPQKKWKQRDLI</sequence>
<evidence type="ECO:0000313" key="9">
    <source>
        <dbReference type="Proteomes" id="UP000009399"/>
    </source>
</evidence>
<dbReference type="InterPro" id="IPR009042">
    <property type="entry name" value="RNA_pol_sigma70_r1_2"/>
</dbReference>
<comment type="similarity">
    <text evidence="1">Belongs to the sigma-70 factor family.</text>
</comment>
<organism evidence="8 9">
    <name type="scientific">Mesomycoplasma hyorhinis SK76</name>
    <dbReference type="NCBI Taxonomy" id="1118964"/>
    <lineage>
        <taxon>Bacteria</taxon>
        <taxon>Bacillati</taxon>
        <taxon>Mycoplasmatota</taxon>
        <taxon>Mycoplasmoidales</taxon>
        <taxon>Metamycoplasmataceae</taxon>
        <taxon>Mesomycoplasma</taxon>
    </lineage>
</organism>
<evidence type="ECO:0000256" key="4">
    <source>
        <dbReference type="ARBA" id="ARBA00023125"/>
    </source>
</evidence>
<feature type="region of interest" description="Disordered" evidence="6">
    <location>
        <begin position="1"/>
        <end position="81"/>
    </location>
</feature>
<evidence type="ECO:0000256" key="5">
    <source>
        <dbReference type="ARBA" id="ARBA00023163"/>
    </source>
</evidence>
<reference evidence="8 9" key="1">
    <citation type="journal article" date="2013" name="Genome Announc.">
        <title>Complete Genome Sequence of Mycoplasma hyorhinis Strain SK76.</title>
        <authorList>
            <person name="Goodison S."/>
            <person name="Urquidi V."/>
            <person name="Kumar D."/>
            <person name="Reyes L."/>
            <person name="Rosser C.J."/>
        </authorList>
    </citation>
    <scope>NUCLEOTIDE SEQUENCE [LARGE SCALE GENOMIC DNA]</scope>
    <source>
        <strain evidence="8 9">SK76</strain>
    </source>
</reference>
<evidence type="ECO:0000256" key="1">
    <source>
        <dbReference type="ARBA" id="ARBA00007788"/>
    </source>
</evidence>
<dbReference type="NCBIfam" id="NF004565">
    <property type="entry name" value="PRK05901.2-3"/>
    <property type="match status" value="1"/>
</dbReference>
<dbReference type="Pfam" id="PF00140">
    <property type="entry name" value="Sigma70_r1_2"/>
    <property type="match status" value="1"/>
</dbReference>
<evidence type="ECO:0000256" key="3">
    <source>
        <dbReference type="ARBA" id="ARBA00023082"/>
    </source>
</evidence>
<dbReference type="SUPFAM" id="SSF88946">
    <property type="entry name" value="Sigma2 domain of RNA polymerase sigma factors"/>
    <property type="match status" value="1"/>
</dbReference>
<gene>
    <name evidence="8" type="ORF">MOS_456</name>
</gene>
<dbReference type="NCBIfam" id="TIGR02937">
    <property type="entry name" value="sigma70-ECF"/>
    <property type="match status" value="1"/>
</dbReference>
<dbReference type="InterPro" id="IPR000943">
    <property type="entry name" value="RNA_pol_sigma70"/>
</dbReference>
<name>A0AAI8FDN1_MESHY</name>
<keyword evidence="3" id="KW-0731">Sigma factor</keyword>
<dbReference type="GO" id="GO:0006352">
    <property type="term" value="P:DNA-templated transcription initiation"/>
    <property type="evidence" value="ECO:0007669"/>
    <property type="project" value="InterPro"/>
</dbReference>
<dbReference type="PROSITE" id="PS00716">
    <property type="entry name" value="SIGMA70_2"/>
    <property type="match status" value="1"/>
</dbReference>
<proteinExistence type="inferred from homology"/>
<dbReference type="GO" id="GO:0016987">
    <property type="term" value="F:sigma factor activity"/>
    <property type="evidence" value="ECO:0007669"/>
    <property type="project" value="UniProtKB-KW"/>
</dbReference>
<protein>
    <submittedName>
        <fullName evidence="8">RNA polymerase sigma factor RpoD</fullName>
    </submittedName>
</protein>
<dbReference type="InterPro" id="IPR007627">
    <property type="entry name" value="RNA_pol_sigma70_r2"/>
</dbReference>
<keyword evidence="5" id="KW-0804">Transcription</keyword>
<dbReference type="Gene3D" id="1.10.601.10">
    <property type="entry name" value="RNA Polymerase Primary Sigma Factor"/>
    <property type="match status" value="1"/>
</dbReference>
<dbReference type="Pfam" id="PF04542">
    <property type="entry name" value="Sigma70_r2"/>
    <property type="match status" value="1"/>
</dbReference>
<dbReference type="SUPFAM" id="SSF88659">
    <property type="entry name" value="Sigma3 and sigma4 domains of RNA polymerase sigma factors"/>
    <property type="match status" value="2"/>
</dbReference>
<dbReference type="GO" id="GO:0003677">
    <property type="term" value="F:DNA binding"/>
    <property type="evidence" value="ECO:0007669"/>
    <property type="project" value="UniProtKB-KW"/>
</dbReference>
<dbReference type="AlphaFoldDB" id="A0AAI8FDN1"/>
<dbReference type="InterPro" id="IPR050239">
    <property type="entry name" value="Sigma-70_RNA_pol_init_factors"/>
</dbReference>
<dbReference type="InterPro" id="IPR013325">
    <property type="entry name" value="RNA_pol_sigma_r2"/>
</dbReference>
<dbReference type="EMBL" id="CP003914">
    <property type="protein sequence ID" value="AFX74380.1"/>
    <property type="molecule type" value="Genomic_DNA"/>
</dbReference>
<dbReference type="Gene3D" id="1.10.10.10">
    <property type="entry name" value="Winged helix-like DNA-binding domain superfamily/Winged helix DNA-binding domain"/>
    <property type="match status" value="2"/>
</dbReference>
<dbReference type="InterPro" id="IPR013324">
    <property type="entry name" value="RNA_pol_sigma_r3/r4-like"/>
</dbReference>
<dbReference type="PRINTS" id="PR00046">
    <property type="entry name" value="SIGMA70FCT"/>
</dbReference>
<feature type="domain" description="RNA polymerase sigma-70" evidence="7">
    <location>
        <begin position="485"/>
        <end position="511"/>
    </location>
</feature>
<dbReference type="PANTHER" id="PTHR30603">
    <property type="entry name" value="RNA POLYMERASE SIGMA FACTOR RPO"/>
    <property type="match status" value="1"/>
</dbReference>
<dbReference type="Pfam" id="PF04539">
    <property type="entry name" value="Sigma70_r3"/>
    <property type="match status" value="1"/>
</dbReference>
<dbReference type="Proteomes" id="UP000009399">
    <property type="component" value="Chromosome"/>
</dbReference>
<evidence type="ECO:0000259" key="7">
    <source>
        <dbReference type="PROSITE" id="PS00716"/>
    </source>
</evidence>
<dbReference type="InterPro" id="IPR007624">
    <property type="entry name" value="RNA_pol_sigma70_r3"/>
</dbReference>
<feature type="compositionally biased region" description="Low complexity" evidence="6">
    <location>
        <begin position="53"/>
        <end position="72"/>
    </location>
</feature>
<dbReference type="PANTHER" id="PTHR30603:SF60">
    <property type="entry name" value="RNA POLYMERASE SIGMA FACTOR RPOD"/>
    <property type="match status" value="1"/>
</dbReference>